<evidence type="ECO:0000313" key="10">
    <source>
        <dbReference type="EnsemblMetazoa" id="tetur12g04420.1"/>
    </source>
</evidence>
<dbReference type="GO" id="GO:0005829">
    <property type="term" value="C:cytosol"/>
    <property type="evidence" value="ECO:0007669"/>
    <property type="project" value="TreeGrafter"/>
</dbReference>
<dbReference type="CDD" id="cd18787">
    <property type="entry name" value="SF2_C_DEAD"/>
    <property type="match status" value="1"/>
</dbReference>
<dbReference type="InterPro" id="IPR027417">
    <property type="entry name" value="P-loop_NTPase"/>
</dbReference>
<dbReference type="InterPro" id="IPR011545">
    <property type="entry name" value="DEAD/DEAH_box_helicase_dom"/>
</dbReference>
<organism evidence="10 11">
    <name type="scientific">Tetranychus urticae</name>
    <name type="common">Two-spotted spider mite</name>
    <dbReference type="NCBI Taxonomy" id="32264"/>
    <lineage>
        <taxon>Eukaryota</taxon>
        <taxon>Metazoa</taxon>
        <taxon>Ecdysozoa</taxon>
        <taxon>Arthropoda</taxon>
        <taxon>Chelicerata</taxon>
        <taxon>Arachnida</taxon>
        <taxon>Acari</taxon>
        <taxon>Acariformes</taxon>
        <taxon>Trombidiformes</taxon>
        <taxon>Prostigmata</taxon>
        <taxon>Eleutherengona</taxon>
        <taxon>Raphignathae</taxon>
        <taxon>Tetranychoidea</taxon>
        <taxon>Tetranychidae</taxon>
        <taxon>Tetranychus</taxon>
    </lineage>
</organism>
<dbReference type="Gene3D" id="3.40.50.300">
    <property type="entry name" value="P-loop containing nucleotide triphosphate hydrolases"/>
    <property type="match status" value="2"/>
</dbReference>
<dbReference type="Proteomes" id="UP000015104">
    <property type="component" value="Unassembled WGS sequence"/>
</dbReference>
<dbReference type="InterPro" id="IPR050079">
    <property type="entry name" value="DEAD_box_RNA_helicase"/>
</dbReference>
<protein>
    <recommendedName>
        <fullName evidence="1">RNA helicase</fullName>
        <ecNumber evidence="1">3.6.4.13</ecNumber>
    </recommendedName>
</protein>
<dbReference type="SMART" id="SM00487">
    <property type="entry name" value="DEXDc"/>
    <property type="match status" value="1"/>
</dbReference>
<sequence length="486" mass="54377">MIVLSLFRFSFCVYEMSEFRQLGLSDWLVKRLASLSIKKPSAIQKAVIPVLLKERRNIFGCSQTGTGKTLAYVLPILERLVVDPRPYFALILAPTRELAHQIHDVITVLAGPKSKTANALVTSLLIIGGGNYGVENASEDVQGLWLGKPNIIVATPGRFLDQIINRNYLDVCGSKRSFKFEILVMDEGDQLITPGFCTQLKDLLNWIDCKEVGNKRRQTVVLSASLTPALEALKQVLAEKDESNQPIVIDLLPTIDSIKKELSTNPYLDQRYFLCPSNVKAAFLVEALLDLDFKQLIIFCGTKREAKLIHKILITLGFAGKDFNLNPVLLNSDLKQALRFAAIDKFKSLKSRILVTTDLASRGLDLPLVDLIINYNCPKSAISYVHRVGRTCRKPHLNSSISLPYLGKAITLVSQYDIKLLKNIESFIGIRMEQEEAIDEEHCNEILKQVTYAVKDAEIAIEKEMNELAEVKGVDLESKKMKSMIA</sequence>
<evidence type="ECO:0000256" key="3">
    <source>
        <dbReference type="ARBA" id="ARBA00022801"/>
    </source>
</evidence>
<dbReference type="InterPro" id="IPR014014">
    <property type="entry name" value="RNA_helicase_DEAD_Q_motif"/>
</dbReference>
<name>T1KJB0_TETUR</name>
<keyword evidence="3" id="KW-0378">Hydrolase</keyword>
<dbReference type="STRING" id="32264.T1KJB0"/>
<dbReference type="Pfam" id="PF00271">
    <property type="entry name" value="Helicase_C"/>
    <property type="match status" value="1"/>
</dbReference>
<evidence type="ECO:0000259" key="7">
    <source>
        <dbReference type="PROSITE" id="PS51192"/>
    </source>
</evidence>
<feature type="domain" description="Helicase ATP-binding" evidence="7">
    <location>
        <begin position="49"/>
        <end position="244"/>
    </location>
</feature>
<dbReference type="EnsemblMetazoa" id="tetur12g04420.1">
    <property type="protein sequence ID" value="tetur12g04420.1"/>
    <property type="gene ID" value="tetur12g04420"/>
</dbReference>
<dbReference type="PROSITE" id="PS51195">
    <property type="entry name" value="Q_MOTIF"/>
    <property type="match status" value="1"/>
</dbReference>
<reference evidence="10" key="2">
    <citation type="submission" date="2015-06" db="UniProtKB">
        <authorList>
            <consortium name="EnsemblMetazoa"/>
        </authorList>
    </citation>
    <scope>IDENTIFICATION</scope>
</reference>
<proteinExistence type="predicted"/>
<dbReference type="PANTHER" id="PTHR47959">
    <property type="entry name" value="ATP-DEPENDENT RNA HELICASE RHLE-RELATED"/>
    <property type="match status" value="1"/>
</dbReference>
<dbReference type="GO" id="GO:0003676">
    <property type="term" value="F:nucleic acid binding"/>
    <property type="evidence" value="ECO:0007669"/>
    <property type="project" value="InterPro"/>
</dbReference>
<keyword evidence="5" id="KW-0067">ATP-binding</keyword>
<dbReference type="eggNOG" id="KOG0330">
    <property type="taxonomic scope" value="Eukaryota"/>
</dbReference>
<evidence type="ECO:0000259" key="9">
    <source>
        <dbReference type="PROSITE" id="PS51195"/>
    </source>
</evidence>
<accession>T1KJB0</accession>
<dbReference type="EC" id="3.6.4.13" evidence="1"/>
<feature type="domain" description="DEAD-box RNA helicase Q" evidence="9">
    <location>
        <begin position="17"/>
        <end position="45"/>
    </location>
</feature>
<evidence type="ECO:0000256" key="4">
    <source>
        <dbReference type="ARBA" id="ARBA00022806"/>
    </source>
</evidence>
<evidence type="ECO:0000313" key="11">
    <source>
        <dbReference type="Proteomes" id="UP000015104"/>
    </source>
</evidence>
<dbReference type="AlphaFoldDB" id="T1KJB0"/>
<dbReference type="InterPro" id="IPR014001">
    <property type="entry name" value="Helicase_ATP-bd"/>
</dbReference>
<evidence type="ECO:0000256" key="2">
    <source>
        <dbReference type="ARBA" id="ARBA00022741"/>
    </source>
</evidence>
<evidence type="ECO:0000256" key="6">
    <source>
        <dbReference type="PROSITE-ProRule" id="PRU00552"/>
    </source>
</evidence>
<evidence type="ECO:0000259" key="8">
    <source>
        <dbReference type="PROSITE" id="PS51194"/>
    </source>
</evidence>
<dbReference type="EMBL" id="CAEY01000120">
    <property type="status" value="NOT_ANNOTATED_CDS"/>
    <property type="molecule type" value="Genomic_DNA"/>
</dbReference>
<keyword evidence="11" id="KW-1185">Reference proteome</keyword>
<keyword evidence="4" id="KW-0347">Helicase</keyword>
<feature type="domain" description="Helicase C-terminal" evidence="8">
    <location>
        <begin position="283"/>
        <end position="446"/>
    </location>
</feature>
<dbReference type="HOGENOM" id="CLU_003041_1_1_1"/>
<reference evidence="11" key="1">
    <citation type="submission" date="2011-08" db="EMBL/GenBank/DDBJ databases">
        <authorList>
            <person name="Rombauts S."/>
        </authorList>
    </citation>
    <scope>NUCLEOTIDE SEQUENCE</scope>
    <source>
        <strain evidence="11">London</strain>
    </source>
</reference>
<dbReference type="Pfam" id="PF00270">
    <property type="entry name" value="DEAD"/>
    <property type="match status" value="1"/>
</dbReference>
<dbReference type="PROSITE" id="PS51192">
    <property type="entry name" value="HELICASE_ATP_BIND_1"/>
    <property type="match status" value="1"/>
</dbReference>
<dbReference type="InterPro" id="IPR001650">
    <property type="entry name" value="Helicase_C-like"/>
</dbReference>
<dbReference type="PANTHER" id="PTHR47959:SF24">
    <property type="entry name" value="ATP-DEPENDENT RNA HELICASE"/>
    <property type="match status" value="1"/>
</dbReference>
<feature type="short sequence motif" description="Q motif" evidence="6">
    <location>
        <begin position="17"/>
        <end position="45"/>
    </location>
</feature>
<dbReference type="PROSITE" id="PS51194">
    <property type="entry name" value="HELICASE_CTER"/>
    <property type="match status" value="1"/>
</dbReference>
<dbReference type="SUPFAM" id="SSF52540">
    <property type="entry name" value="P-loop containing nucleoside triphosphate hydrolases"/>
    <property type="match status" value="1"/>
</dbReference>
<dbReference type="GO" id="GO:0005524">
    <property type="term" value="F:ATP binding"/>
    <property type="evidence" value="ECO:0007669"/>
    <property type="project" value="UniProtKB-KW"/>
</dbReference>
<evidence type="ECO:0000256" key="5">
    <source>
        <dbReference type="ARBA" id="ARBA00022840"/>
    </source>
</evidence>
<dbReference type="GO" id="GO:0016787">
    <property type="term" value="F:hydrolase activity"/>
    <property type="evidence" value="ECO:0007669"/>
    <property type="project" value="UniProtKB-KW"/>
</dbReference>
<dbReference type="SMART" id="SM00490">
    <property type="entry name" value="HELICc"/>
    <property type="match status" value="1"/>
</dbReference>
<evidence type="ECO:0000256" key="1">
    <source>
        <dbReference type="ARBA" id="ARBA00012552"/>
    </source>
</evidence>
<keyword evidence="2" id="KW-0547">Nucleotide-binding</keyword>
<dbReference type="GO" id="GO:0003724">
    <property type="term" value="F:RNA helicase activity"/>
    <property type="evidence" value="ECO:0007669"/>
    <property type="project" value="UniProtKB-EC"/>
</dbReference>